<feature type="transmembrane region" description="Helical" evidence="5">
    <location>
        <begin position="50"/>
        <end position="72"/>
    </location>
</feature>
<protein>
    <submittedName>
        <fullName evidence="7">Sterol desaturase</fullName>
    </submittedName>
</protein>
<evidence type="ECO:0000256" key="5">
    <source>
        <dbReference type="SAM" id="Phobius"/>
    </source>
</evidence>
<feature type="transmembrane region" description="Helical" evidence="5">
    <location>
        <begin position="146"/>
        <end position="170"/>
    </location>
</feature>
<dbReference type="GO" id="GO:0016491">
    <property type="term" value="F:oxidoreductase activity"/>
    <property type="evidence" value="ECO:0007669"/>
    <property type="project" value="InterPro"/>
</dbReference>
<evidence type="ECO:0000256" key="1">
    <source>
        <dbReference type="ARBA" id="ARBA00004370"/>
    </source>
</evidence>
<reference evidence="7 8" key="1">
    <citation type="journal article" date="2018" name="Front. Microbiol.">
        <title>Phylogeny of Vibrio vulnificus from the Analysis of the Core-Genome: Implications for Intra-Species Taxonomy.</title>
        <authorList>
            <person name="Roig F.J."/>
            <person name="Gonzalez-Candelas F."/>
            <person name="Sanjuan E."/>
            <person name="Fouz B."/>
            <person name="Feil E.J."/>
            <person name="Llorens C."/>
            <person name="Baker-Austin C."/>
            <person name="Oliver J.D."/>
            <person name="Danin-Poleg Y."/>
            <person name="Gibas C.J."/>
            <person name="Kashi Y."/>
            <person name="Gulig P.A."/>
            <person name="Morrison S.S."/>
            <person name="Amaro C."/>
        </authorList>
    </citation>
    <scope>NUCLEOTIDE SEQUENCE [LARGE SCALE GENOMIC DNA]</scope>
    <source>
        <strain evidence="7 8">CECT4608</strain>
    </source>
</reference>
<evidence type="ECO:0000256" key="4">
    <source>
        <dbReference type="ARBA" id="ARBA00023136"/>
    </source>
</evidence>
<dbReference type="InterPro" id="IPR006694">
    <property type="entry name" value="Fatty_acid_hydroxylase"/>
</dbReference>
<dbReference type="GO" id="GO:0016020">
    <property type="term" value="C:membrane"/>
    <property type="evidence" value="ECO:0007669"/>
    <property type="project" value="UniProtKB-SubCell"/>
</dbReference>
<evidence type="ECO:0000313" key="7">
    <source>
        <dbReference type="EMBL" id="POB48721.1"/>
    </source>
</evidence>
<dbReference type="GO" id="GO:0008610">
    <property type="term" value="P:lipid biosynthetic process"/>
    <property type="evidence" value="ECO:0007669"/>
    <property type="project" value="InterPro"/>
</dbReference>
<dbReference type="RefSeq" id="WP_103200087.1">
    <property type="nucleotide sequence ID" value="NZ_JASMUA010000009.1"/>
</dbReference>
<sequence>MNQTAMTDPSLIRMGFFVGTLLLCLLWENKRPRKPWTVSRSFRWLNNLSLVLLNSVLVALLLPIVAFQAAILAQQHQFGLFHLLGLSDIVNILLSVLLLDFIIYCQHLLFHRIKPLWRLHRMHHADLDIDVTTGTRFHPIEILLSMVIKITFVSLLGVSPLAVVVFEIILNVSAMFNHSNAKLPLTVDHWLRKWIVTPDMHRVHHSIEVKETHSNFGFFLSIWDHCFHTYREQPNAGHDGVVIGIPEIRNPNEQRLDKMLTQPFRNHF</sequence>
<evidence type="ECO:0000259" key="6">
    <source>
        <dbReference type="Pfam" id="PF04116"/>
    </source>
</evidence>
<dbReference type="Proteomes" id="UP000237466">
    <property type="component" value="Unassembled WGS sequence"/>
</dbReference>
<proteinExistence type="predicted"/>
<dbReference type="Pfam" id="PF04116">
    <property type="entry name" value="FA_hydroxylase"/>
    <property type="match status" value="1"/>
</dbReference>
<evidence type="ECO:0000256" key="2">
    <source>
        <dbReference type="ARBA" id="ARBA00022692"/>
    </source>
</evidence>
<feature type="transmembrane region" description="Helical" evidence="5">
    <location>
        <begin position="12"/>
        <end position="29"/>
    </location>
</feature>
<dbReference type="AlphaFoldDB" id="A0A2S3R4U3"/>
<feature type="transmembrane region" description="Helical" evidence="5">
    <location>
        <begin position="92"/>
        <end position="110"/>
    </location>
</feature>
<gene>
    <name evidence="7" type="ORF">CRN52_07765</name>
</gene>
<name>A0A2S3R4U3_VIBVL</name>
<accession>A0A2S3R4U3</accession>
<feature type="domain" description="Fatty acid hydroxylase" evidence="6">
    <location>
        <begin position="93"/>
        <end position="229"/>
    </location>
</feature>
<dbReference type="GO" id="GO:0005506">
    <property type="term" value="F:iron ion binding"/>
    <property type="evidence" value="ECO:0007669"/>
    <property type="project" value="InterPro"/>
</dbReference>
<dbReference type="EMBL" id="PDGH01000065">
    <property type="protein sequence ID" value="POB48721.1"/>
    <property type="molecule type" value="Genomic_DNA"/>
</dbReference>
<dbReference type="InterPro" id="IPR050307">
    <property type="entry name" value="Sterol_Desaturase_Related"/>
</dbReference>
<keyword evidence="3 5" id="KW-1133">Transmembrane helix</keyword>
<evidence type="ECO:0000256" key="3">
    <source>
        <dbReference type="ARBA" id="ARBA00022989"/>
    </source>
</evidence>
<evidence type="ECO:0000313" key="8">
    <source>
        <dbReference type="Proteomes" id="UP000237466"/>
    </source>
</evidence>
<dbReference type="PANTHER" id="PTHR11863">
    <property type="entry name" value="STEROL DESATURASE"/>
    <property type="match status" value="1"/>
</dbReference>
<comment type="subcellular location">
    <subcellularLocation>
        <location evidence="1">Membrane</location>
    </subcellularLocation>
</comment>
<comment type="caution">
    <text evidence="7">The sequence shown here is derived from an EMBL/GenBank/DDBJ whole genome shotgun (WGS) entry which is preliminary data.</text>
</comment>
<keyword evidence="2 5" id="KW-0812">Transmembrane</keyword>
<keyword evidence="4 5" id="KW-0472">Membrane</keyword>
<organism evidence="7 8">
    <name type="scientific">Vibrio vulnificus</name>
    <dbReference type="NCBI Taxonomy" id="672"/>
    <lineage>
        <taxon>Bacteria</taxon>
        <taxon>Pseudomonadati</taxon>
        <taxon>Pseudomonadota</taxon>
        <taxon>Gammaproteobacteria</taxon>
        <taxon>Vibrionales</taxon>
        <taxon>Vibrionaceae</taxon>
        <taxon>Vibrio</taxon>
    </lineage>
</organism>